<evidence type="ECO:0000313" key="1">
    <source>
        <dbReference type="EMBL" id="CDG96377.1"/>
    </source>
</evidence>
<gene>
    <name evidence="1" type="ORF">XBP1_2070033</name>
</gene>
<dbReference type="Proteomes" id="UP000028511">
    <property type="component" value="Unassembled WGS sequence"/>
</dbReference>
<dbReference type="AlphaFoldDB" id="A0A077NDS6"/>
<dbReference type="EMBL" id="CBSW010000121">
    <property type="protein sequence ID" value="CDG96377.1"/>
    <property type="molecule type" value="Genomic_DNA"/>
</dbReference>
<name>A0A077NDS6_XENBV</name>
<protein>
    <submittedName>
        <fullName evidence="1">Uncharacterized protein</fullName>
    </submittedName>
</protein>
<reference evidence="1" key="1">
    <citation type="submission" date="2013-07" db="EMBL/GenBank/DDBJ databases">
        <title>Sub-species coevolution in mutualistic symbiosis.</title>
        <authorList>
            <person name="Murfin K."/>
            <person name="Klassen J."/>
            <person name="Lee M."/>
            <person name="Forst S."/>
            <person name="Stock P."/>
            <person name="Goodrich-Blair H."/>
        </authorList>
    </citation>
    <scope>NUCLEOTIDE SEQUENCE [LARGE SCALE GENOMIC DNA]</scope>
    <source>
        <strain evidence="1">Puntauvense</strain>
    </source>
</reference>
<organism evidence="1 2">
    <name type="scientific">Xenorhabdus bovienii str. puntauvense</name>
    <dbReference type="NCBI Taxonomy" id="1398201"/>
    <lineage>
        <taxon>Bacteria</taxon>
        <taxon>Pseudomonadati</taxon>
        <taxon>Pseudomonadota</taxon>
        <taxon>Gammaproteobacteria</taxon>
        <taxon>Enterobacterales</taxon>
        <taxon>Morganellaceae</taxon>
        <taxon>Xenorhabdus</taxon>
    </lineage>
</organism>
<evidence type="ECO:0000313" key="2">
    <source>
        <dbReference type="Proteomes" id="UP000028511"/>
    </source>
</evidence>
<sequence length="44" mass="5217">MTFTDFYWSLTTIYKKAIHAGLCIVETREIKKPLDCIYHTYKSS</sequence>
<comment type="caution">
    <text evidence="1">The sequence shown here is derived from an EMBL/GenBank/DDBJ whole genome shotgun (WGS) entry which is preliminary data.</text>
</comment>
<proteinExistence type="predicted"/>
<accession>A0A077NDS6</accession>
<dbReference type="HOGENOM" id="CLU_3223970_0_0_6"/>